<dbReference type="GO" id="GO:0005524">
    <property type="term" value="F:ATP binding"/>
    <property type="evidence" value="ECO:0007669"/>
    <property type="project" value="UniProtKB-KW"/>
</dbReference>
<keyword evidence="6 9" id="KW-1133">Transmembrane helix</keyword>
<dbReference type="Gene3D" id="1.20.1560.10">
    <property type="entry name" value="ABC transporter type 1, transmembrane domain"/>
    <property type="match status" value="1"/>
</dbReference>
<dbReference type="Pfam" id="PF00664">
    <property type="entry name" value="ABC_membrane"/>
    <property type="match status" value="1"/>
</dbReference>
<evidence type="ECO:0000256" key="6">
    <source>
        <dbReference type="ARBA" id="ARBA00022989"/>
    </source>
</evidence>
<keyword evidence="5" id="KW-0067">ATP-binding</keyword>
<organism evidence="12 13">
    <name type="scientific">Candidatus Tokpelaia hoelldobleri</name>
    <dbReference type="NCBI Taxonomy" id="1902579"/>
    <lineage>
        <taxon>Bacteria</taxon>
        <taxon>Pseudomonadati</taxon>
        <taxon>Pseudomonadota</taxon>
        <taxon>Alphaproteobacteria</taxon>
        <taxon>Hyphomicrobiales</taxon>
        <taxon>Candidatus Tokpelaia</taxon>
    </lineage>
</organism>
<dbReference type="SUPFAM" id="SSF90123">
    <property type="entry name" value="ABC transporter transmembrane region"/>
    <property type="match status" value="1"/>
</dbReference>
<feature type="transmembrane region" description="Helical" evidence="9">
    <location>
        <begin position="64"/>
        <end position="84"/>
    </location>
</feature>
<feature type="transmembrane region" description="Helical" evidence="9">
    <location>
        <begin position="261"/>
        <end position="281"/>
    </location>
</feature>
<dbReference type="GO" id="GO:0005886">
    <property type="term" value="C:plasma membrane"/>
    <property type="evidence" value="ECO:0007669"/>
    <property type="project" value="UniProtKB-SubCell"/>
</dbReference>
<feature type="domain" description="ABC transporter" evidence="10">
    <location>
        <begin position="349"/>
        <end position="583"/>
    </location>
</feature>
<sequence length="602" mass="66752">MAKSKQISAADKQLIFRLMRENFDKHARWYIGGIISMLVIAATTSASAWIMYDIVKQIIRGHDFRMVVAVSAAVAAIFIIKGFASFFQVFFLSRAGNSIVSEQQRKIYDRLMQQGVAFYQDNASSDLLVRVTHNANAARNIVDIMITTFVRDLFTVVGLLVVMLWQNFTLSIAALIIGPLAYLGVRLILKRVRGLMAKELSSIGEIIKVMQETSVGIRVIKAFSLEGLMKERMNKAVCDVERRANSIATLEAATSPIMETLAGLAIAGVVLLSGYMVVHNIGKDVEAQLMSFITALLLLYEPAKRIANVRVKIESGMIGVRMMFDILDHPLSLMEAKNAKALPKGKGKIEFEDVSFSYVDDHQVLKHINLTFPAGKMTALVGPSGSGKSTMINLMMRLYDPQKGKIRIDGQDLRATTFRSLRERMSYVGQDTFLFQGSVRYNISLGKPDATEDEIIAAAKAANAHDFISGLRHGYDTNVGDNGSNLSGGQKQRLAIARAMLRDSDILILDEATSALDSESEALIREALERLTEDRTTIVIAHRLSTIASADKIVVMQDGEVVEEGTQKQLLAHRDGLYRHLHDLQFHTGDDVFEDDELDDMR</sequence>
<evidence type="ECO:0000256" key="2">
    <source>
        <dbReference type="ARBA" id="ARBA00005417"/>
    </source>
</evidence>
<name>A0A1U9JWM5_9HYPH</name>
<dbReference type="FunFam" id="3.40.50.300:FF:000218">
    <property type="entry name" value="Multidrug ABC transporter ATP-binding protein"/>
    <property type="match status" value="1"/>
</dbReference>
<dbReference type="PROSITE" id="PS00211">
    <property type="entry name" value="ABC_TRANSPORTER_1"/>
    <property type="match status" value="1"/>
</dbReference>
<dbReference type="PANTHER" id="PTHR43394:SF1">
    <property type="entry name" value="ATP-BINDING CASSETTE SUB-FAMILY B MEMBER 10, MITOCHONDRIAL"/>
    <property type="match status" value="1"/>
</dbReference>
<evidence type="ECO:0000256" key="9">
    <source>
        <dbReference type="SAM" id="Phobius"/>
    </source>
</evidence>
<dbReference type="GO" id="GO:0016887">
    <property type="term" value="F:ATP hydrolysis activity"/>
    <property type="evidence" value="ECO:0007669"/>
    <property type="project" value="InterPro"/>
</dbReference>
<keyword evidence="4" id="KW-0547">Nucleotide-binding</keyword>
<feature type="domain" description="ABC transmembrane type-1" evidence="11">
    <location>
        <begin position="31"/>
        <end position="315"/>
    </location>
</feature>
<evidence type="ECO:0000256" key="5">
    <source>
        <dbReference type="ARBA" id="ARBA00022840"/>
    </source>
</evidence>
<evidence type="ECO:0000256" key="3">
    <source>
        <dbReference type="ARBA" id="ARBA00022692"/>
    </source>
</evidence>
<dbReference type="InterPro" id="IPR011527">
    <property type="entry name" value="ABC1_TM_dom"/>
</dbReference>
<dbReference type="Pfam" id="PF00005">
    <property type="entry name" value="ABC_tran"/>
    <property type="match status" value="1"/>
</dbReference>
<dbReference type="InterPro" id="IPR003439">
    <property type="entry name" value="ABC_transporter-like_ATP-bd"/>
</dbReference>
<dbReference type="CDD" id="cd18552">
    <property type="entry name" value="ABC_6TM_MsbA_like"/>
    <property type="match status" value="1"/>
</dbReference>
<feature type="transmembrane region" description="Helical" evidence="9">
    <location>
        <begin position="149"/>
        <end position="166"/>
    </location>
</feature>
<comment type="similarity">
    <text evidence="2">Belongs to the ABC transporter superfamily.</text>
</comment>
<dbReference type="InterPro" id="IPR017871">
    <property type="entry name" value="ABC_transporter-like_CS"/>
</dbReference>
<proteinExistence type="inferred from homology"/>
<evidence type="ECO:0000256" key="4">
    <source>
        <dbReference type="ARBA" id="ARBA00022741"/>
    </source>
</evidence>
<dbReference type="InterPro" id="IPR003593">
    <property type="entry name" value="AAA+_ATPase"/>
</dbReference>
<keyword evidence="13" id="KW-1185">Reference proteome</keyword>
<dbReference type="InterPro" id="IPR039421">
    <property type="entry name" value="Type_1_exporter"/>
</dbReference>
<dbReference type="SUPFAM" id="SSF52540">
    <property type="entry name" value="P-loop containing nucleoside triphosphate hydrolases"/>
    <property type="match status" value="1"/>
</dbReference>
<evidence type="ECO:0000256" key="1">
    <source>
        <dbReference type="ARBA" id="ARBA00004651"/>
    </source>
</evidence>
<dbReference type="PROSITE" id="PS50893">
    <property type="entry name" value="ABC_TRANSPORTER_2"/>
    <property type="match status" value="1"/>
</dbReference>
<dbReference type="PANTHER" id="PTHR43394">
    <property type="entry name" value="ATP-DEPENDENT PERMEASE MDL1, MITOCHONDRIAL"/>
    <property type="match status" value="1"/>
</dbReference>
<dbReference type="Gene3D" id="3.40.50.300">
    <property type="entry name" value="P-loop containing nucleotide triphosphate hydrolases"/>
    <property type="match status" value="1"/>
</dbReference>
<gene>
    <name evidence="12" type="ORF">BHV28_15760</name>
</gene>
<dbReference type="PROSITE" id="PS50929">
    <property type="entry name" value="ABC_TM1F"/>
    <property type="match status" value="1"/>
</dbReference>
<feature type="transmembrane region" description="Helical" evidence="9">
    <location>
        <begin position="29"/>
        <end position="52"/>
    </location>
</feature>
<reference evidence="12 13" key="1">
    <citation type="journal article" date="2010" name="Science">
        <title>Genomic comparison of the ants Camponotus floridanus and Harpegnathos saltator.</title>
        <authorList>
            <person name="Bonasio R."/>
            <person name="Zhang G."/>
            <person name="Ye C."/>
            <person name="Mutti N.S."/>
            <person name="Fang X."/>
            <person name="Qin N."/>
            <person name="Donahue G."/>
            <person name="Yang P."/>
            <person name="Li Q."/>
            <person name="Li C."/>
            <person name="Zhang P."/>
            <person name="Huang Z."/>
            <person name="Berger S.L."/>
            <person name="Reinberg D."/>
            <person name="Wang J."/>
            <person name="Liebig J."/>
        </authorList>
    </citation>
    <scope>NUCLEOTIDE SEQUENCE [LARGE SCALE GENOMIC DNA]</scope>
    <source>
        <strain evidence="12 13">Hsal</strain>
    </source>
</reference>
<comment type="subcellular location">
    <subcellularLocation>
        <location evidence="1">Cell membrane</location>
        <topology evidence="1">Multi-pass membrane protein</topology>
    </subcellularLocation>
</comment>
<evidence type="ECO:0000313" key="13">
    <source>
        <dbReference type="Proteomes" id="UP000188912"/>
    </source>
</evidence>
<evidence type="ECO:0000256" key="7">
    <source>
        <dbReference type="ARBA" id="ARBA00023136"/>
    </source>
</evidence>
<dbReference type="KEGG" id="thd:BHV28_15760"/>
<evidence type="ECO:0000313" key="12">
    <source>
        <dbReference type="EMBL" id="AQS42256.1"/>
    </source>
</evidence>
<protein>
    <submittedName>
        <fullName evidence="12">ABC transporter</fullName>
    </submittedName>
</protein>
<dbReference type="InterPro" id="IPR027417">
    <property type="entry name" value="P-loop_NTPase"/>
</dbReference>
<evidence type="ECO:0000259" key="10">
    <source>
        <dbReference type="PROSITE" id="PS50893"/>
    </source>
</evidence>
<dbReference type="InterPro" id="IPR036640">
    <property type="entry name" value="ABC1_TM_sf"/>
</dbReference>
<dbReference type="EMBL" id="CP017315">
    <property type="protein sequence ID" value="AQS42256.1"/>
    <property type="molecule type" value="Genomic_DNA"/>
</dbReference>
<evidence type="ECO:0000259" key="11">
    <source>
        <dbReference type="PROSITE" id="PS50929"/>
    </source>
</evidence>
<keyword evidence="7 9" id="KW-0472">Membrane</keyword>
<comment type="function">
    <text evidence="8">Part of an ABC transporter complex. Transmembrane domains (TMD) form a pore in the inner membrane and the ATP-binding domain (NBD) is responsible for energy generation.</text>
</comment>
<dbReference type="Proteomes" id="UP000188912">
    <property type="component" value="Chromosome"/>
</dbReference>
<dbReference type="SMART" id="SM00382">
    <property type="entry name" value="AAA"/>
    <property type="match status" value="1"/>
</dbReference>
<dbReference type="AlphaFoldDB" id="A0A1U9JWM5"/>
<keyword evidence="3 9" id="KW-0812">Transmembrane</keyword>
<reference evidence="12 13" key="2">
    <citation type="journal article" date="2016" name="Sci. Rep.">
        <title>The genome of Rhizobiales bacteria in predatory ants reveals urease gene functions but no genes for nitrogen fixation.</title>
        <authorList>
            <person name="Neuvonen M.M."/>
            <person name="Tamarit D."/>
            <person name="Naslund K."/>
            <person name="Liebig J."/>
            <person name="Feldhaar H."/>
            <person name="Moran N.A."/>
            <person name="Guy L."/>
            <person name="Andersson S.G."/>
        </authorList>
    </citation>
    <scope>NUCLEOTIDE SEQUENCE [LARGE SCALE GENOMIC DNA]</scope>
    <source>
        <strain evidence="12 13">Hsal</strain>
    </source>
</reference>
<feature type="transmembrane region" description="Helical" evidence="9">
    <location>
        <begin position="172"/>
        <end position="189"/>
    </location>
</feature>
<dbReference type="STRING" id="1902579.BHV28_15760"/>
<dbReference type="GO" id="GO:0015421">
    <property type="term" value="F:ABC-type oligopeptide transporter activity"/>
    <property type="evidence" value="ECO:0007669"/>
    <property type="project" value="TreeGrafter"/>
</dbReference>
<evidence type="ECO:0000256" key="8">
    <source>
        <dbReference type="ARBA" id="ARBA00024725"/>
    </source>
</evidence>
<accession>A0A1U9JWM5</accession>